<dbReference type="AlphaFoldDB" id="A0A0G1PUL4"/>
<feature type="transmembrane region" description="Helical" evidence="1">
    <location>
        <begin position="20"/>
        <end position="44"/>
    </location>
</feature>
<reference evidence="2 3" key="1">
    <citation type="journal article" date="2015" name="Nature">
        <title>rRNA introns, odd ribosomes, and small enigmatic genomes across a large radiation of phyla.</title>
        <authorList>
            <person name="Brown C.T."/>
            <person name="Hug L.A."/>
            <person name="Thomas B.C."/>
            <person name="Sharon I."/>
            <person name="Castelle C.J."/>
            <person name="Singh A."/>
            <person name="Wilkins M.J."/>
            <person name="Williams K.H."/>
            <person name="Banfield J.F."/>
        </authorList>
    </citation>
    <scope>NUCLEOTIDE SEQUENCE [LARGE SCALE GENOMIC DNA]</scope>
</reference>
<dbReference type="EMBL" id="LCMM01000047">
    <property type="protein sequence ID" value="KKU36516.1"/>
    <property type="molecule type" value="Genomic_DNA"/>
</dbReference>
<evidence type="ECO:0000256" key="1">
    <source>
        <dbReference type="SAM" id="Phobius"/>
    </source>
</evidence>
<keyword evidence="1" id="KW-1133">Transmembrane helix</keyword>
<evidence type="ECO:0000313" key="2">
    <source>
        <dbReference type="EMBL" id="KKU36516.1"/>
    </source>
</evidence>
<comment type="caution">
    <text evidence="2">The sequence shown here is derived from an EMBL/GenBank/DDBJ whole genome shotgun (WGS) entry which is preliminary data.</text>
</comment>
<keyword evidence="1" id="KW-0472">Membrane</keyword>
<protein>
    <submittedName>
        <fullName evidence="2">Uncharacterized protein</fullName>
    </submittedName>
</protein>
<proteinExistence type="predicted"/>
<evidence type="ECO:0000313" key="3">
    <source>
        <dbReference type="Proteomes" id="UP000034856"/>
    </source>
</evidence>
<sequence length="56" mass="7089">MLQIDSWQLIKGIFWAWTQVWYIWVFAAFIIAVRILFDWILPVLMKRWRKKRKKIH</sequence>
<keyword evidence="1" id="KW-0812">Transmembrane</keyword>
<accession>A0A0G1PUL4</accession>
<name>A0A0G1PUL4_9BACT</name>
<gene>
    <name evidence="2" type="ORF">UX51_C0047G0009</name>
</gene>
<organism evidence="2 3">
    <name type="scientific">Candidatus Azambacteria bacterium GW2011_GWF2_46_32</name>
    <dbReference type="NCBI Taxonomy" id="1618628"/>
    <lineage>
        <taxon>Bacteria</taxon>
        <taxon>Candidatus Azamiibacteriota</taxon>
    </lineage>
</organism>
<dbReference type="Proteomes" id="UP000034856">
    <property type="component" value="Unassembled WGS sequence"/>
</dbReference>